<dbReference type="OrthoDB" id="9805856at2"/>
<dbReference type="InterPro" id="IPR010982">
    <property type="entry name" value="Lambda_DNA-bd_dom_sf"/>
</dbReference>
<evidence type="ECO:0000313" key="2">
    <source>
        <dbReference type="Proteomes" id="UP000223559"/>
    </source>
</evidence>
<accession>A0A2D1KMD3</accession>
<keyword evidence="2" id="KW-1185">Reference proteome</keyword>
<protein>
    <submittedName>
        <fullName evidence="1">Uncharacterized protein</fullName>
    </submittedName>
</protein>
<dbReference type="CDD" id="cd00093">
    <property type="entry name" value="HTH_XRE"/>
    <property type="match status" value="1"/>
</dbReference>
<dbReference type="Proteomes" id="UP000223559">
    <property type="component" value="Chromosome"/>
</dbReference>
<dbReference type="EMBL" id="CP017697">
    <property type="protein sequence ID" value="ATO43297.1"/>
    <property type="molecule type" value="Genomic_DNA"/>
</dbReference>
<dbReference type="SMART" id="SM00530">
    <property type="entry name" value="HTH_XRE"/>
    <property type="match status" value="1"/>
</dbReference>
<reference evidence="1 2" key="1">
    <citation type="submission" date="2016-10" db="EMBL/GenBank/DDBJ databases">
        <title>The whole genome sequencing and assembly of L. cotyniformis subsp. torquens DSM 20004 strain.</title>
        <authorList>
            <person name="Park M.-K."/>
            <person name="Lee Y.-J."/>
            <person name="Yi H."/>
            <person name="Bahn Y.-S."/>
            <person name="Kim J.F."/>
            <person name="Lee D.-W."/>
        </authorList>
    </citation>
    <scope>NUCLEOTIDE SEQUENCE [LARGE SCALE GENOMIC DNA]</scope>
    <source>
        <strain evidence="1 2">DSM 20004</strain>
    </source>
</reference>
<dbReference type="KEGG" id="lcy:LC20004_04990"/>
<dbReference type="SUPFAM" id="SSF47413">
    <property type="entry name" value="lambda repressor-like DNA-binding domains"/>
    <property type="match status" value="1"/>
</dbReference>
<dbReference type="GO" id="GO:0003677">
    <property type="term" value="F:DNA binding"/>
    <property type="evidence" value="ECO:0007669"/>
    <property type="project" value="InterPro"/>
</dbReference>
<dbReference type="AlphaFoldDB" id="A0A2D1KMD3"/>
<dbReference type="Pfam" id="PF01381">
    <property type="entry name" value="HTH_3"/>
    <property type="match status" value="1"/>
</dbReference>
<gene>
    <name evidence="1" type="ORF">LC20004_04990</name>
</gene>
<organism evidence="1 2">
    <name type="scientific">Loigolactobacillus coryniformis subsp. torquens DSM 20004 = KCTC 3535</name>
    <dbReference type="NCBI Taxonomy" id="1423822"/>
    <lineage>
        <taxon>Bacteria</taxon>
        <taxon>Bacillati</taxon>
        <taxon>Bacillota</taxon>
        <taxon>Bacilli</taxon>
        <taxon>Lactobacillales</taxon>
        <taxon>Lactobacillaceae</taxon>
        <taxon>Loigolactobacillus</taxon>
    </lineage>
</organism>
<name>A0A2D1KMD3_9LACO</name>
<dbReference type="InterPro" id="IPR001387">
    <property type="entry name" value="Cro/C1-type_HTH"/>
</dbReference>
<dbReference type="RefSeq" id="WP_010013102.1">
    <property type="nucleotide sequence ID" value="NZ_AEOS01000104.1"/>
</dbReference>
<proteinExistence type="predicted"/>
<evidence type="ECO:0000313" key="1">
    <source>
        <dbReference type="EMBL" id="ATO43297.1"/>
    </source>
</evidence>
<dbReference type="Gene3D" id="1.10.260.40">
    <property type="entry name" value="lambda repressor-like DNA-binding domains"/>
    <property type="match status" value="1"/>
</dbReference>
<dbReference type="PROSITE" id="PS50943">
    <property type="entry name" value="HTH_CROC1"/>
    <property type="match status" value="1"/>
</dbReference>
<sequence>MLSMADKIKILIEQKHWSQAELARRAKISPQQISYYIKSQREPSPTSIKKIAKAFNVEAAVFMEDFEDKNDFIDSWNLIYSLPEKHENKQKSVELSDDSVIMTFEGKPIPEEDRELIKRLLRGK</sequence>